<feature type="signal peptide" evidence="2">
    <location>
        <begin position="1"/>
        <end position="26"/>
    </location>
</feature>
<keyword evidence="1" id="KW-0802">TPR repeat</keyword>
<keyword evidence="2" id="KW-0732">Signal</keyword>
<dbReference type="Pfam" id="PF14559">
    <property type="entry name" value="TPR_19"/>
    <property type="match status" value="1"/>
</dbReference>
<dbReference type="PANTHER" id="PTHR12558">
    <property type="entry name" value="CELL DIVISION CYCLE 16,23,27"/>
    <property type="match status" value="1"/>
</dbReference>
<dbReference type="SUPFAM" id="SSF48452">
    <property type="entry name" value="TPR-like"/>
    <property type="match status" value="2"/>
</dbReference>
<accession>A0A159YYC9</accession>
<sequence length="572" mass="61875">MIRFRRLALIASASALALSLATAVRAEGEVAVGPYLAARVASGHNDYSAAASYYTRALARDPSNPLLLESAILSQVGLGDIARAVPVAEVLRAGGRDSQVADLVLLVDLAKRGEFDAALARLDAGTTVGPLVEGLFRAWAELGRGQMSEAQTAFDAVVQVRGLELFGTYHKALALASAGDFEGADKILSGAAAGPLRLTRRGVIAHVEVLSQLERNAAAIELIDKAFGNEPDPTLEAMRRRLEAGEMLPFTVVTSATDGMAEVFHSLAGALSGEATDVFTLVYARLGEYLRPDHVDAILLVAALLESQDQYDLATVSYNRIPRDDPAYPVAELGRAEALIAAGRMDAAIEALQQLAKSYPDQEVIWANLGDVLRRAERFEDAVRAYDAAIALFGEENSAQWPVYYARGTCHERQKRYETSEADMRKALDLQPGQPQILNYLGYSFLEQGRNFDEALAMIESAVAARPEDGYIVDSLAWAYFRLGRYDEAVAPMERAVELMPVDAVVNDHLGDVYWAVGRKREAEFQWSRALSFAADSSEADADRIRRKLDVGLDAVLAAEGAKPLAVSKNAD</sequence>
<dbReference type="PROSITE" id="PS50005">
    <property type="entry name" value="TPR"/>
    <property type="match status" value="3"/>
</dbReference>
<gene>
    <name evidence="3" type="ORF">AKL17_0153</name>
</gene>
<evidence type="ECO:0000256" key="1">
    <source>
        <dbReference type="PROSITE-ProRule" id="PRU00339"/>
    </source>
</evidence>
<dbReference type="Pfam" id="PF13432">
    <property type="entry name" value="TPR_16"/>
    <property type="match status" value="3"/>
</dbReference>
<reference evidence="3 4" key="1">
    <citation type="submission" date="2015-09" db="EMBL/GenBank/DDBJ databases">
        <title>Complete genome sequence of Defluviimonas alba cai42t isolated from an oilfield in Xinjiang.</title>
        <authorList>
            <person name="Geng S."/>
            <person name="Pan X."/>
            <person name="Wu X."/>
        </authorList>
    </citation>
    <scope>NUCLEOTIDE SEQUENCE [LARGE SCALE GENOMIC DNA]</scope>
    <source>
        <strain evidence="4">cai42</strain>
    </source>
</reference>
<dbReference type="AlphaFoldDB" id="A0A159YYC9"/>
<dbReference type="PANTHER" id="PTHR12558:SF13">
    <property type="entry name" value="CELL DIVISION CYCLE PROTEIN 27 HOMOLOG"/>
    <property type="match status" value="1"/>
</dbReference>
<feature type="repeat" description="TPR" evidence="1">
    <location>
        <begin position="363"/>
        <end position="396"/>
    </location>
</feature>
<proteinExistence type="predicted"/>
<dbReference type="RefSeq" id="WP_236937965.1">
    <property type="nucleotide sequence ID" value="NZ_CP012661.1"/>
</dbReference>
<dbReference type="PATRIC" id="fig|1335048.3.peg.161"/>
<protein>
    <submittedName>
        <fullName evidence="3">TPR repeat-containing protein</fullName>
    </submittedName>
</protein>
<feature type="repeat" description="TPR" evidence="1">
    <location>
        <begin position="470"/>
        <end position="503"/>
    </location>
</feature>
<dbReference type="InterPro" id="IPR011990">
    <property type="entry name" value="TPR-like_helical_dom_sf"/>
</dbReference>
<dbReference type="Proteomes" id="UP000076128">
    <property type="component" value="Chromosome"/>
</dbReference>
<evidence type="ECO:0000256" key="2">
    <source>
        <dbReference type="SAM" id="SignalP"/>
    </source>
</evidence>
<organism evidence="3 4">
    <name type="scientific">Frigidibacter mobilis</name>
    <dbReference type="NCBI Taxonomy" id="1335048"/>
    <lineage>
        <taxon>Bacteria</taxon>
        <taxon>Pseudomonadati</taxon>
        <taxon>Pseudomonadota</taxon>
        <taxon>Alphaproteobacteria</taxon>
        <taxon>Rhodobacterales</taxon>
        <taxon>Paracoccaceae</taxon>
        <taxon>Frigidibacter</taxon>
    </lineage>
</organism>
<dbReference type="STRING" id="1335048.AKL17_0153"/>
<dbReference type="EMBL" id="CP012661">
    <property type="protein sequence ID" value="AMY67415.1"/>
    <property type="molecule type" value="Genomic_DNA"/>
</dbReference>
<dbReference type="SMART" id="SM00028">
    <property type="entry name" value="TPR"/>
    <property type="match status" value="7"/>
</dbReference>
<evidence type="ECO:0000313" key="3">
    <source>
        <dbReference type="EMBL" id="AMY67415.1"/>
    </source>
</evidence>
<keyword evidence="4" id="KW-1185">Reference proteome</keyword>
<feature type="repeat" description="TPR" evidence="1">
    <location>
        <begin position="401"/>
        <end position="434"/>
    </location>
</feature>
<feature type="chain" id="PRO_5007812031" evidence="2">
    <location>
        <begin position="27"/>
        <end position="572"/>
    </location>
</feature>
<dbReference type="InterPro" id="IPR019734">
    <property type="entry name" value="TPR_rpt"/>
</dbReference>
<evidence type="ECO:0000313" key="4">
    <source>
        <dbReference type="Proteomes" id="UP000076128"/>
    </source>
</evidence>
<dbReference type="KEGG" id="daa:AKL17_0153"/>
<name>A0A159YYC9_9RHOB</name>
<dbReference type="Gene3D" id="1.25.40.10">
    <property type="entry name" value="Tetratricopeptide repeat domain"/>
    <property type="match status" value="3"/>
</dbReference>